<evidence type="ECO:0000313" key="2">
    <source>
        <dbReference type="EMBL" id="QDF64808.1"/>
    </source>
</evidence>
<feature type="transmembrane region" description="Helical" evidence="1">
    <location>
        <begin position="166"/>
        <end position="186"/>
    </location>
</feature>
<reference evidence="2 3" key="1">
    <citation type="submission" date="2019-06" db="EMBL/GenBank/DDBJ databases">
        <title>Mycoplasma nasistruthionis sp. nov. str Ms03.</title>
        <authorList>
            <person name="Botes A."/>
        </authorList>
    </citation>
    <scope>NUCLEOTIDE SEQUENCE [LARGE SCALE GENOMIC DNA]</scope>
    <source>
        <strain evidence="2 3">Ms03</strain>
    </source>
</reference>
<organism evidence="2 3">
    <name type="scientific">Mycoplasma nasistruthionis</name>
    <dbReference type="NCBI Taxonomy" id="353852"/>
    <lineage>
        <taxon>Bacteria</taxon>
        <taxon>Bacillati</taxon>
        <taxon>Mycoplasmatota</taxon>
        <taxon>Mollicutes</taxon>
        <taxon>Mycoplasmataceae</taxon>
        <taxon>Mycoplasma</taxon>
    </lineage>
</organism>
<dbReference type="Proteomes" id="UP000315201">
    <property type="component" value="Chromosome"/>
</dbReference>
<feature type="transmembrane region" description="Helical" evidence="1">
    <location>
        <begin position="105"/>
        <end position="126"/>
    </location>
</feature>
<evidence type="ECO:0000313" key="3">
    <source>
        <dbReference type="Proteomes" id="UP000315201"/>
    </source>
</evidence>
<feature type="transmembrane region" description="Helical" evidence="1">
    <location>
        <begin position="21"/>
        <end position="45"/>
    </location>
</feature>
<feature type="transmembrane region" description="Helical" evidence="1">
    <location>
        <begin position="51"/>
        <end position="70"/>
    </location>
</feature>
<keyword evidence="1" id="KW-0472">Membrane</keyword>
<keyword evidence="1" id="KW-1133">Transmembrane helix</keyword>
<keyword evidence="3" id="KW-1185">Reference proteome</keyword>
<sequence length="618" mass="70962">MQITKNYIFYLHKIIFKKKSSFVIPVIWLVISVLLSIIFSFLSFNNKIQNFVIYSVVFAEIIFTIFYAALKSLNIYKDLEEEGVELLTYAKPITRKQIFAGKLSVFLIFGVYWALTTLFSNLFISLAVKSSYVAGITFLSLIVFFFAYIIFGMISSIIGYKLNGKIAITIPLAVLSPLVIGGTVIASQSTSTVNNTAFYLNRKDAQQPAGNQVNANLFYLNNNKDNLMIIPNGYTANQFSEKQLQYLKTAFSLSKNSASSWQGYSWTVVPYQMLDLFNFENQNIFDTFASSQVSNLDNYLYNKDNSSFIYSYDLKLNQGLKSYLVDTSIDPSVVKLNKRFLVPGALKNYSQINNLANTDIIYARVGADNFDIEYPEDKYTYATTNNLIGKLKWNYIKELLDSKVFNDYAKGFFNKLLEENEELKQASYSELRLIKSILLSSIEKELNNPQALINQIIVPEVSVLREDAIKNQIITTEVEKQVYLATAFIYYLYFTYTNSLLSDAILVNDSSENDQNEDNQTNYNFTPSTFRFQFGEFVYNIGGYGSYTAKQQIVNNKVIIRYDLNKSNNFLFQPLEQFASINRDKQIINKYGYIGIWVVLGFIFILINNVLYIKKDYR</sequence>
<dbReference type="AlphaFoldDB" id="A0A4Y6I7C5"/>
<dbReference type="RefSeq" id="WP_208664867.1">
    <property type="nucleotide sequence ID" value="NZ_CP041147.1"/>
</dbReference>
<feature type="transmembrane region" description="Helical" evidence="1">
    <location>
        <begin position="591"/>
        <end position="613"/>
    </location>
</feature>
<name>A0A4Y6I7C5_9MOLU</name>
<accession>A0A4Y6I7C5</accession>
<gene>
    <name evidence="2" type="ORF">FIV53_00565</name>
</gene>
<feature type="transmembrane region" description="Helical" evidence="1">
    <location>
        <begin position="132"/>
        <end position="154"/>
    </location>
</feature>
<keyword evidence="1" id="KW-0812">Transmembrane</keyword>
<proteinExistence type="predicted"/>
<dbReference type="EMBL" id="CP041147">
    <property type="protein sequence ID" value="QDF64808.1"/>
    <property type="molecule type" value="Genomic_DNA"/>
</dbReference>
<evidence type="ECO:0000256" key="1">
    <source>
        <dbReference type="SAM" id="Phobius"/>
    </source>
</evidence>
<protein>
    <submittedName>
        <fullName evidence="2">ABC transporter permease</fullName>
    </submittedName>
</protein>